<reference evidence="5" key="1">
    <citation type="journal article" date="2020" name="Stud. Mycol.">
        <title>101 Dothideomycetes genomes: a test case for predicting lifestyles and emergence of pathogens.</title>
        <authorList>
            <person name="Haridas S."/>
            <person name="Albert R."/>
            <person name="Binder M."/>
            <person name="Bloem J."/>
            <person name="Labutti K."/>
            <person name="Salamov A."/>
            <person name="Andreopoulos B."/>
            <person name="Baker S."/>
            <person name="Barry K."/>
            <person name="Bills G."/>
            <person name="Bluhm B."/>
            <person name="Cannon C."/>
            <person name="Castanera R."/>
            <person name="Culley D."/>
            <person name="Daum C."/>
            <person name="Ezra D."/>
            <person name="Gonzalez J."/>
            <person name="Henrissat B."/>
            <person name="Kuo A."/>
            <person name="Liang C."/>
            <person name="Lipzen A."/>
            <person name="Lutzoni F."/>
            <person name="Magnuson J."/>
            <person name="Mondo S."/>
            <person name="Nolan M."/>
            <person name="Ohm R."/>
            <person name="Pangilinan J."/>
            <person name="Park H.-J."/>
            <person name="Ramirez L."/>
            <person name="Alfaro M."/>
            <person name="Sun H."/>
            <person name="Tritt A."/>
            <person name="Yoshinaga Y."/>
            <person name="Zwiers L.-H."/>
            <person name="Turgeon B."/>
            <person name="Goodwin S."/>
            <person name="Spatafora J."/>
            <person name="Crous P."/>
            <person name="Grigoriev I."/>
        </authorList>
    </citation>
    <scope>NUCLEOTIDE SEQUENCE</scope>
    <source>
        <strain evidence="5">ATCC 74209</strain>
    </source>
</reference>
<dbReference type="PROSITE" id="PS51160">
    <property type="entry name" value="ACYLPHOSPHATASE_3"/>
    <property type="match status" value="1"/>
</dbReference>
<feature type="region of interest" description="Disordered" evidence="3">
    <location>
        <begin position="30"/>
        <end position="51"/>
    </location>
</feature>
<dbReference type="PANTHER" id="PTHR47268:SF4">
    <property type="entry name" value="ACYLPHOSPHATASE"/>
    <property type="match status" value="1"/>
</dbReference>
<feature type="compositionally biased region" description="Polar residues" evidence="3">
    <location>
        <begin position="35"/>
        <end position="48"/>
    </location>
</feature>
<dbReference type="PROSITE" id="PS00150">
    <property type="entry name" value="ACYLPHOSPHATASE_1"/>
    <property type="match status" value="1"/>
</dbReference>
<comment type="caution">
    <text evidence="5">The sequence shown here is derived from an EMBL/GenBank/DDBJ whole genome shotgun (WGS) entry which is preliminary data.</text>
</comment>
<evidence type="ECO:0000256" key="1">
    <source>
        <dbReference type="PROSITE-ProRule" id="PRU00520"/>
    </source>
</evidence>
<dbReference type="GO" id="GO:0003998">
    <property type="term" value="F:acylphosphatase activity"/>
    <property type="evidence" value="ECO:0007669"/>
    <property type="project" value="UniProtKB-EC"/>
</dbReference>
<sequence>MADKRIQYKVDGEVQGVNFRQFTAKHGEKVGVTGHVQNTPDGSVTGEAQGSHDAIDKFVQHLNKGPPAASVSNVEHSEIDAKEGESGFHVNRSS</sequence>
<protein>
    <recommendedName>
        <fullName evidence="1">acylphosphatase</fullName>
        <ecNumber evidence="1">3.6.1.7</ecNumber>
    </recommendedName>
</protein>
<feature type="compositionally biased region" description="Basic and acidic residues" evidence="3">
    <location>
        <begin position="75"/>
        <end position="86"/>
    </location>
</feature>
<evidence type="ECO:0000313" key="5">
    <source>
        <dbReference type="EMBL" id="KAF2205056.1"/>
    </source>
</evidence>
<keyword evidence="6" id="KW-1185">Reference proteome</keyword>
<dbReference type="PRINTS" id="PR00112">
    <property type="entry name" value="ACYLPHPHTASE"/>
</dbReference>
<evidence type="ECO:0000313" key="6">
    <source>
        <dbReference type="Proteomes" id="UP000799536"/>
    </source>
</evidence>
<evidence type="ECO:0000256" key="3">
    <source>
        <dbReference type="SAM" id="MobiDB-lite"/>
    </source>
</evidence>
<feature type="domain" description="Acylphosphatase-like" evidence="4">
    <location>
        <begin position="5"/>
        <end position="92"/>
    </location>
</feature>
<dbReference type="InterPro" id="IPR036046">
    <property type="entry name" value="Acylphosphatase-like_dom_sf"/>
</dbReference>
<accession>A0A9P4MVU2</accession>
<feature type="region of interest" description="Disordered" evidence="3">
    <location>
        <begin position="64"/>
        <end position="94"/>
    </location>
</feature>
<dbReference type="InterPro" id="IPR001792">
    <property type="entry name" value="Acylphosphatase-like_dom"/>
</dbReference>
<comment type="similarity">
    <text evidence="2">Belongs to the acylphosphatase family.</text>
</comment>
<dbReference type="AlphaFoldDB" id="A0A9P4MVU2"/>
<gene>
    <name evidence="5" type="ORF">GQ43DRAFT_468541</name>
</gene>
<dbReference type="SUPFAM" id="SSF54975">
    <property type="entry name" value="Acylphosphatase/BLUF domain-like"/>
    <property type="match status" value="1"/>
</dbReference>
<dbReference type="Proteomes" id="UP000799536">
    <property type="component" value="Unassembled WGS sequence"/>
</dbReference>
<dbReference type="Gene3D" id="3.30.70.100">
    <property type="match status" value="1"/>
</dbReference>
<dbReference type="EMBL" id="ML993863">
    <property type="protein sequence ID" value="KAF2205056.1"/>
    <property type="molecule type" value="Genomic_DNA"/>
</dbReference>
<keyword evidence="1" id="KW-0378">Hydrolase</keyword>
<feature type="active site" evidence="1">
    <location>
        <position position="20"/>
    </location>
</feature>
<dbReference type="PANTHER" id="PTHR47268">
    <property type="entry name" value="ACYLPHOSPHATASE"/>
    <property type="match status" value="1"/>
</dbReference>
<organism evidence="5 6">
    <name type="scientific">Delitschia confertaspora ATCC 74209</name>
    <dbReference type="NCBI Taxonomy" id="1513339"/>
    <lineage>
        <taxon>Eukaryota</taxon>
        <taxon>Fungi</taxon>
        <taxon>Dikarya</taxon>
        <taxon>Ascomycota</taxon>
        <taxon>Pezizomycotina</taxon>
        <taxon>Dothideomycetes</taxon>
        <taxon>Pleosporomycetidae</taxon>
        <taxon>Pleosporales</taxon>
        <taxon>Delitschiaceae</taxon>
        <taxon>Delitschia</taxon>
    </lineage>
</organism>
<dbReference type="InterPro" id="IPR020456">
    <property type="entry name" value="Acylphosphatase"/>
</dbReference>
<evidence type="ECO:0000256" key="2">
    <source>
        <dbReference type="RuleBase" id="RU004168"/>
    </source>
</evidence>
<dbReference type="Pfam" id="PF00708">
    <property type="entry name" value="Acylphosphatase"/>
    <property type="match status" value="1"/>
</dbReference>
<name>A0A9P4MVU2_9PLEO</name>
<dbReference type="InterPro" id="IPR017968">
    <property type="entry name" value="Acylphosphatase_CS"/>
</dbReference>
<evidence type="ECO:0000259" key="4">
    <source>
        <dbReference type="PROSITE" id="PS51160"/>
    </source>
</evidence>
<proteinExistence type="inferred from homology"/>
<dbReference type="OrthoDB" id="7961613at2759"/>
<feature type="active site" evidence="1">
    <location>
        <position position="38"/>
    </location>
</feature>
<comment type="catalytic activity">
    <reaction evidence="1">
        <text>an acyl phosphate + H2O = a carboxylate + phosphate + H(+)</text>
        <dbReference type="Rhea" id="RHEA:14965"/>
        <dbReference type="ChEBI" id="CHEBI:15377"/>
        <dbReference type="ChEBI" id="CHEBI:15378"/>
        <dbReference type="ChEBI" id="CHEBI:29067"/>
        <dbReference type="ChEBI" id="CHEBI:43474"/>
        <dbReference type="ChEBI" id="CHEBI:59918"/>
        <dbReference type="EC" id="3.6.1.7"/>
    </reaction>
</comment>
<dbReference type="EC" id="3.6.1.7" evidence="1"/>